<dbReference type="PANTHER" id="PTHR48022:SF63">
    <property type="entry name" value="TRANSPORTER, PUTATIVE-RELATED"/>
    <property type="match status" value="1"/>
</dbReference>
<evidence type="ECO:0000256" key="6">
    <source>
        <dbReference type="SAM" id="Phobius"/>
    </source>
</evidence>
<dbReference type="AlphaFoldDB" id="A0A9W9XPF7"/>
<keyword evidence="4 6" id="KW-1133">Transmembrane helix</keyword>
<organism evidence="8 9">
    <name type="scientific">Penicillium fimorum</name>
    <dbReference type="NCBI Taxonomy" id="1882269"/>
    <lineage>
        <taxon>Eukaryota</taxon>
        <taxon>Fungi</taxon>
        <taxon>Dikarya</taxon>
        <taxon>Ascomycota</taxon>
        <taxon>Pezizomycotina</taxon>
        <taxon>Eurotiomycetes</taxon>
        <taxon>Eurotiomycetidae</taxon>
        <taxon>Eurotiales</taxon>
        <taxon>Aspergillaceae</taxon>
        <taxon>Penicillium</taxon>
    </lineage>
</organism>
<reference evidence="8" key="1">
    <citation type="submission" date="2022-12" db="EMBL/GenBank/DDBJ databases">
        <authorList>
            <person name="Petersen C."/>
        </authorList>
    </citation>
    <scope>NUCLEOTIDE SEQUENCE</scope>
    <source>
        <strain evidence="8">IBT 29495</strain>
    </source>
</reference>
<evidence type="ECO:0000256" key="5">
    <source>
        <dbReference type="ARBA" id="ARBA00023136"/>
    </source>
</evidence>
<evidence type="ECO:0000313" key="8">
    <source>
        <dbReference type="EMBL" id="KAJ5496767.1"/>
    </source>
</evidence>
<evidence type="ECO:0000256" key="3">
    <source>
        <dbReference type="ARBA" id="ARBA00022692"/>
    </source>
</evidence>
<accession>A0A9W9XPF7</accession>
<dbReference type="InterPro" id="IPR036259">
    <property type="entry name" value="MFS_trans_sf"/>
</dbReference>
<feature type="domain" description="Major facilitator superfamily (MFS) profile" evidence="7">
    <location>
        <begin position="23"/>
        <end position="258"/>
    </location>
</feature>
<comment type="subcellular location">
    <subcellularLocation>
        <location evidence="1">Membrane</location>
        <topology evidence="1">Multi-pass membrane protein</topology>
    </subcellularLocation>
</comment>
<evidence type="ECO:0000256" key="1">
    <source>
        <dbReference type="ARBA" id="ARBA00004141"/>
    </source>
</evidence>
<comment type="similarity">
    <text evidence="2">Belongs to the major facilitator superfamily. Sugar transporter (TC 2.A.1.1) family.</text>
</comment>
<dbReference type="GO" id="GO:0016020">
    <property type="term" value="C:membrane"/>
    <property type="evidence" value="ECO:0007669"/>
    <property type="project" value="UniProtKB-SubCell"/>
</dbReference>
<evidence type="ECO:0000313" key="9">
    <source>
        <dbReference type="Proteomes" id="UP001149954"/>
    </source>
</evidence>
<evidence type="ECO:0000256" key="4">
    <source>
        <dbReference type="ARBA" id="ARBA00022989"/>
    </source>
</evidence>
<feature type="transmembrane region" description="Helical" evidence="6">
    <location>
        <begin position="188"/>
        <end position="207"/>
    </location>
</feature>
<proteinExistence type="inferred from homology"/>
<dbReference type="PROSITE" id="PS00216">
    <property type="entry name" value="SUGAR_TRANSPORT_1"/>
    <property type="match status" value="1"/>
</dbReference>
<dbReference type="EMBL" id="JAPWDS010000005">
    <property type="protein sequence ID" value="KAJ5496767.1"/>
    <property type="molecule type" value="Genomic_DNA"/>
</dbReference>
<feature type="transmembrane region" description="Helical" evidence="6">
    <location>
        <begin position="119"/>
        <end position="137"/>
    </location>
</feature>
<protein>
    <submittedName>
        <fullName evidence="8">General substrate transporter</fullName>
    </submittedName>
</protein>
<keyword evidence="5 6" id="KW-0472">Membrane</keyword>
<dbReference type="SUPFAM" id="SSF103473">
    <property type="entry name" value="MFS general substrate transporter"/>
    <property type="match status" value="1"/>
</dbReference>
<evidence type="ECO:0000256" key="2">
    <source>
        <dbReference type="ARBA" id="ARBA00010992"/>
    </source>
</evidence>
<dbReference type="Proteomes" id="UP001149954">
    <property type="component" value="Unassembled WGS sequence"/>
</dbReference>
<keyword evidence="9" id="KW-1185">Reference proteome</keyword>
<feature type="transmembrane region" description="Helical" evidence="6">
    <location>
        <begin position="23"/>
        <end position="45"/>
    </location>
</feature>
<dbReference type="Gene3D" id="1.20.1250.20">
    <property type="entry name" value="MFS general substrate transporter like domains"/>
    <property type="match status" value="1"/>
</dbReference>
<evidence type="ECO:0000259" key="7">
    <source>
        <dbReference type="PROSITE" id="PS50850"/>
    </source>
</evidence>
<name>A0A9W9XPF7_9EURO</name>
<dbReference type="InterPro" id="IPR005828">
    <property type="entry name" value="MFS_sugar_transport-like"/>
</dbReference>
<feature type="transmembrane region" description="Helical" evidence="6">
    <location>
        <begin position="65"/>
        <end position="82"/>
    </location>
</feature>
<sequence>MDRCTGKLHVVDFLKTKGNRRRIGLITALGLFSQWSGNGLISYYLHQVMDSVGITKASTQLGINAGIKTEALVTNFVLAFFIDRLGRRPVYMVSTVGTFVVFNAWTIVSARYDIAPNQALGYIFVVLTVLYGFFYDIKSGLMATYTTEILPYGLRAKGFTWLNFCVTAALFFNQYINAIALDAIGWKYYIVYCVFLGMEVFVIYTFLIETRYTPMEEIAKYFDGDDTVDVGEIAIADMKEQARDTELNAATVRVEVKE</sequence>
<feature type="transmembrane region" description="Helical" evidence="6">
    <location>
        <begin position="89"/>
        <end position="107"/>
    </location>
</feature>
<dbReference type="PANTHER" id="PTHR48022">
    <property type="entry name" value="PLASTIDIC GLUCOSE TRANSPORTER 4"/>
    <property type="match status" value="1"/>
</dbReference>
<dbReference type="GO" id="GO:0005351">
    <property type="term" value="F:carbohydrate:proton symporter activity"/>
    <property type="evidence" value="ECO:0007669"/>
    <property type="project" value="TreeGrafter"/>
</dbReference>
<gene>
    <name evidence="8" type="ORF">N7463_008754</name>
</gene>
<dbReference type="Pfam" id="PF00083">
    <property type="entry name" value="Sugar_tr"/>
    <property type="match status" value="1"/>
</dbReference>
<dbReference type="InterPro" id="IPR050360">
    <property type="entry name" value="MFS_Sugar_Transporters"/>
</dbReference>
<dbReference type="InterPro" id="IPR005829">
    <property type="entry name" value="Sugar_transporter_CS"/>
</dbReference>
<dbReference type="PROSITE" id="PS50850">
    <property type="entry name" value="MFS"/>
    <property type="match status" value="1"/>
</dbReference>
<comment type="caution">
    <text evidence="8">The sequence shown here is derived from an EMBL/GenBank/DDBJ whole genome shotgun (WGS) entry which is preliminary data.</text>
</comment>
<dbReference type="OrthoDB" id="6133115at2759"/>
<feature type="transmembrane region" description="Helical" evidence="6">
    <location>
        <begin position="158"/>
        <end position="176"/>
    </location>
</feature>
<reference evidence="8" key="2">
    <citation type="journal article" date="2023" name="IMA Fungus">
        <title>Comparative genomic study of the Penicillium genus elucidates a diverse pangenome and 15 lateral gene transfer events.</title>
        <authorList>
            <person name="Petersen C."/>
            <person name="Sorensen T."/>
            <person name="Nielsen M.R."/>
            <person name="Sondergaard T.E."/>
            <person name="Sorensen J.L."/>
            <person name="Fitzpatrick D.A."/>
            <person name="Frisvad J.C."/>
            <person name="Nielsen K.L."/>
        </authorList>
    </citation>
    <scope>NUCLEOTIDE SEQUENCE</scope>
    <source>
        <strain evidence="8">IBT 29495</strain>
    </source>
</reference>
<dbReference type="InterPro" id="IPR020846">
    <property type="entry name" value="MFS_dom"/>
</dbReference>
<keyword evidence="3 6" id="KW-0812">Transmembrane</keyword>